<keyword evidence="2" id="KW-0288">FMN</keyword>
<dbReference type="Proteomes" id="UP001144256">
    <property type="component" value="Unassembled WGS sequence"/>
</dbReference>
<dbReference type="PANTHER" id="PTHR43278:SF4">
    <property type="entry name" value="NAD(P)H-DEPENDENT FMN-CONTAINING OXIDOREDUCTASE YWQN-RELATED"/>
    <property type="match status" value="1"/>
</dbReference>
<reference evidence="4" key="1">
    <citation type="submission" date="2022-06" db="EMBL/GenBank/DDBJ databases">
        <title>Vallitalea longa sp. nov., an anaerobic bacterium isolated from marine sediment.</title>
        <authorList>
            <person name="Hirano S."/>
            <person name="Terahara T."/>
            <person name="Mori K."/>
            <person name="Hamada M."/>
            <person name="Matsumoto R."/>
            <person name="Kobayashi T."/>
        </authorList>
    </citation>
    <scope>NUCLEOTIDE SEQUENCE</scope>
    <source>
        <strain evidence="4">SH18-1</strain>
    </source>
</reference>
<evidence type="ECO:0000313" key="5">
    <source>
        <dbReference type="Proteomes" id="UP001144256"/>
    </source>
</evidence>
<dbReference type="Gene3D" id="3.40.50.360">
    <property type="match status" value="2"/>
</dbReference>
<evidence type="ECO:0000256" key="2">
    <source>
        <dbReference type="ARBA" id="ARBA00022643"/>
    </source>
</evidence>
<comment type="caution">
    <text evidence="4">The sequence shown here is derived from an EMBL/GenBank/DDBJ whole genome shotgun (WGS) entry which is preliminary data.</text>
</comment>
<dbReference type="InterPro" id="IPR005025">
    <property type="entry name" value="FMN_Rdtase-like_dom"/>
</dbReference>
<evidence type="ECO:0000313" key="4">
    <source>
        <dbReference type="EMBL" id="GKX29358.1"/>
    </source>
</evidence>
<dbReference type="RefSeq" id="WP_281814812.1">
    <property type="nucleotide sequence ID" value="NZ_BRLB01000003.1"/>
</dbReference>
<gene>
    <name evidence="4" type="ORF">SH1V18_18380</name>
</gene>
<proteinExistence type="predicted"/>
<dbReference type="GO" id="GO:0016491">
    <property type="term" value="F:oxidoreductase activity"/>
    <property type="evidence" value="ECO:0007669"/>
    <property type="project" value="InterPro"/>
</dbReference>
<name>A0A9W6DFE4_9FIRM</name>
<organism evidence="4 5">
    <name type="scientific">Vallitalea longa</name>
    <dbReference type="NCBI Taxonomy" id="2936439"/>
    <lineage>
        <taxon>Bacteria</taxon>
        <taxon>Bacillati</taxon>
        <taxon>Bacillota</taxon>
        <taxon>Clostridia</taxon>
        <taxon>Lachnospirales</taxon>
        <taxon>Vallitaleaceae</taxon>
        <taxon>Vallitalea</taxon>
    </lineage>
</organism>
<protein>
    <submittedName>
        <fullName evidence="4">Flavodoxin</fullName>
    </submittedName>
</protein>
<dbReference type="AlphaFoldDB" id="A0A9W6DFE4"/>
<feature type="domain" description="NADPH-dependent FMN reductase-like" evidence="3">
    <location>
        <begin position="1"/>
        <end position="108"/>
    </location>
</feature>
<keyword evidence="1" id="KW-0285">Flavoprotein</keyword>
<sequence length="463" mass="54292">MEFIILNGSPKASNSVTLQSIKYLQLNFKEHDFICINIARELNKYESDKNSLQLLCEKIQKCDGVIWAFPVYHLLVPSTYKRFIELISENEMMDYFKNKYTCVFTTSIHYYDNTAHAYMEGICNDFKMYYIDSLSHAMNDLLDEKRRKELVLFFNNFIFAIENKIKPLPNYLPIKKQNYIFQSQDILSKISTNSKIIILTDMKENDTSLTNMVNYYINCFDMDHTSIEVINLQDLKMNSCIGCCHCARKNLCVFDKKDDFRKTLDNIIENADILIYAGTITDRYLSSDFKKYFDRTFCYNHVPMMSGKQIGYIISGNLNQNANLRTILEVYGQNDSNLIGYVTDQSCNDEAVQQGIESFTQLGVHYSENKYHRPKNFLGVGAHKVFRDAIASDLGAIFVEDYKYYKRNGVFDYFTVKQKVKYFFRRLFFRRGKLRDYIDKNMISLMVASHKKVCDSIENNIKE</sequence>
<evidence type="ECO:0000259" key="3">
    <source>
        <dbReference type="Pfam" id="PF03358"/>
    </source>
</evidence>
<dbReference type="PANTHER" id="PTHR43278">
    <property type="entry name" value="NAD(P)H-DEPENDENT FMN-CONTAINING OXIDOREDUCTASE YWQN-RELATED"/>
    <property type="match status" value="1"/>
</dbReference>
<dbReference type="EMBL" id="BRLB01000003">
    <property type="protein sequence ID" value="GKX29358.1"/>
    <property type="molecule type" value="Genomic_DNA"/>
</dbReference>
<evidence type="ECO:0000256" key="1">
    <source>
        <dbReference type="ARBA" id="ARBA00022630"/>
    </source>
</evidence>
<accession>A0A9W6DFE4</accession>
<dbReference type="InterPro" id="IPR051796">
    <property type="entry name" value="ISF_SsuE-like"/>
</dbReference>
<dbReference type="InterPro" id="IPR029039">
    <property type="entry name" value="Flavoprotein-like_sf"/>
</dbReference>
<dbReference type="Pfam" id="PF03358">
    <property type="entry name" value="FMN_red"/>
    <property type="match status" value="1"/>
</dbReference>
<dbReference type="SUPFAM" id="SSF52218">
    <property type="entry name" value="Flavoproteins"/>
    <property type="match status" value="2"/>
</dbReference>
<keyword evidence="5" id="KW-1185">Reference proteome</keyword>